<accession>A0AAW9EUW1</accession>
<evidence type="ECO:0000313" key="2">
    <source>
        <dbReference type="Proteomes" id="UP001277183"/>
    </source>
</evidence>
<proteinExistence type="predicted"/>
<dbReference type="RefSeq" id="WP_319886473.1">
    <property type="nucleotide sequence ID" value="NZ_JAWZVU010000019.1"/>
</dbReference>
<dbReference type="EMBL" id="JAWZVU010000019">
    <property type="protein sequence ID" value="MDX7719424.1"/>
    <property type="molecule type" value="Genomic_DNA"/>
</dbReference>
<evidence type="ECO:0008006" key="3">
    <source>
        <dbReference type="Google" id="ProtNLM"/>
    </source>
</evidence>
<dbReference type="Proteomes" id="UP001277183">
    <property type="component" value="Unassembled WGS sequence"/>
</dbReference>
<organism evidence="1 2">
    <name type="scientific">Aeromonas caviae</name>
    <name type="common">Aeromonas punctata</name>
    <dbReference type="NCBI Taxonomy" id="648"/>
    <lineage>
        <taxon>Bacteria</taxon>
        <taxon>Pseudomonadati</taxon>
        <taxon>Pseudomonadota</taxon>
        <taxon>Gammaproteobacteria</taxon>
        <taxon>Aeromonadales</taxon>
        <taxon>Aeromonadaceae</taxon>
        <taxon>Aeromonas</taxon>
    </lineage>
</organism>
<sequence>MTKRYFAYDPDGGLETFATEQEAIAFANKVIDDYRDAADDGWDDLVEQVCWGEIKQKAVMDNQKPWPGTAFCYACDYGLADLPAMAE</sequence>
<comment type="caution">
    <text evidence="1">The sequence shown here is derived from an EMBL/GenBank/DDBJ whole genome shotgun (WGS) entry which is preliminary data.</text>
</comment>
<reference evidence="1" key="1">
    <citation type="submission" date="2023-11" db="EMBL/GenBank/DDBJ databases">
        <title>WGS of Aeromonas in Northern Israel.</title>
        <authorList>
            <person name="Hershko Y."/>
        </authorList>
    </citation>
    <scope>NUCLEOTIDE SEQUENCE</scope>
    <source>
        <strain evidence="1">77416</strain>
    </source>
</reference>
<protein>
    <recommendedName>
        <fullName evidence="3">Phage protein</fullName>
    </recommendedName>
</protein>
<name>A0AAW9EUW1_AERCA</name>
<evidence type="ECO:0000313" key="1">
    <source>
        <dbReference type="EMBL" id="MDX7719424.1"/>
    </source>
</evidence>
<gene>
    <name evidence="1" type="ORF">SJS77_02890</name>
</gene>
<dbReference type="AlphaFoldDB" id="A0AAW9EUW1"/>